<dbReference type="GO" id="GO:0003677">
    <property type="term" value="F:DNA binding"/>
    <property type="evidence" value="ECO:0007669"/>
    <property type="project" value="UniProtKB-KW"/>
</dbReference>
<evidence type="ECO:0000313" key="5">
    <source>
        <dbReference type="EMBL" id="MPM93172.1"/>
    </source>
</evidence>
<keyword evidence="2" id="KW-0238">DNA-binding</keyword>
<dbReference type="SMART" id="SM00418">
    <property type="entry name" value="HTH_ARSR"/>
    <property type="match status" value="1"/>
</dbReference>
<sequence>MKQLAAIFKALGDETRLEIVQMLIGKQLCVCDILAAFDNKSQPAISHHLKILKYAGIVTDTREGKWIFYQINHESLKEVQEMIQTIAIGEGKAERVHPCND</sequence>
<name>A0A645DXW1_9ZZZZ</name>
<dbReference type="PROSITE" id="PS50987">
    <property type="entry name" value="HTH_ARSR_2"/>
    <property type="match status" value="1"/>
</dbReference>
<dbReference type="Pfam" id="PF01022">
    <property type="entry name" value="HTH_5"/>
    <property type="match status" value="1"/>
</dbReference>
<comment type="caution">
    <text evidence="5">The sequence shown here is derived from an EMBL/GenBank/DDBJ whole genome shotgun (WGS) entry which is preliminary data.</text>
</comment>
<evidence type="ECO:0000256" key="2">
    <source>
        <dbReference type="ARBA" id="ARBA00023125"/>
    </source>
</evidence>
<dbReference type="InterPro" id="IPR011991">
    <property type="entry name" value="ArsR-like_HTH"/>
</dbReference>
<dbReference type="PRINTS" id="PR00778">
    <property type="entry name" value="HTHARSR"/>
</dbReference>
<proteinExistence type="predicted"/>
<organism evidence="5">
    <name type="scientific">bioreactor metagenome</name>
    <dbReference type="NCBI Taxonomy" id="1076179"/>
    <lineage>
        <taxon>unclassified sequences</taxon>
        <taxon>metagenomes</taxon>
        <taxon>ecological metagenomes</taxon>
    </lineage>
</organism>
<evidence type="ECO:0000259" key="4">
    <source>
        <dbReference type="PROSITE" id="PS50987"/>
    </source>
</evidence>
<keyword evidence="1" id="KW-0805">Transcription regulation</keyword>
<reference evidence="5" key="1">
    <citation type="submission" date="2019-08" db="EMBL/GenBank/DDBJ databases">
        <authorList>
            <person name="Kucharzyk K."/>
            <person name="Murdoch R.W."/>
            <person name="Higgins S."/>
            <person name="Loffler F."/>
        </authorList>
    </citation>
    <scope>NUCLEOTIDE SEQUENCE</scope>
</reference>
<dbReference type="Gene3D" id="1.10.10.10">
    <property type="entry name" value="Winged helix-like DNA-binding domain superfamily/Winged helix DNA-binding domain"/>
    <property type="match status" value="1"/>
</dbReference>
<dbReference type="AlphaFoldDB" id="A0A645DXW1"/>
<dbReference type="CDD" id="cd00090">
    <property type="entry name" value="HTH_ARSR"/>
    <property type="match status" value="1"/>
</dbReference>
<dbReference type="GO" id="GO:0003700">
    <property type="term" value="F:DNA-binding transcription factor activity"/>
    <property type="evidence" value="ECO:0007669"/>
    <property type="project" value="InterPro"/>
</dbReference>
<dbReference type="PANTHER" id="PTHR33154:SF18">
    <property type="entry name" value="ARSENICAL RESISTANCE OPERON REPRESSOR"/>
    <property type="match status" value="1"/>
</dbReference>
<keyword evidence="3" id="KW-0804">Transcription</keyword>
<dbReference type="EMBL" id="VSSQ01040011">
    <property type="protein sequence ID" value="MPM93172.1"/>
    <property type="molecule type" value="Genomic_DNA"/>
</dbReference>
<dbReference type="PANTHER" id="PTHR33154">
    <property type="entry name" value="TRANSCRIPTIONAL REGULATOR, ARSR FAMILY"/>
    <property type="match status" value="1"/>
</dbReference>
<evidence type="ECO:0000256" key="1">
    <source>
        <dbReference type="ARBA" id="ARBA00023015"/>
    </source>
</evidence>
<dbReference type="InterPro" id="IPR036390">
    <property type="entry name" value="WH_DNA-bd_sf"/>
</dbReference>
<dbReference type="InterPro" id="IPR036388">
    <property type="entry name" value="WH-like_DNA-bd_sf"/>
</dbReference>
<dbReference type="InterPro" id="IPR051081">
    <property type="entry name" value="HTH_MetalResp_TranReg"/>
</dbReference>
<dbReference type="SUPFAM" id="SSF46785">
    <property type="entry name" value="Winged helix' DNA-binding domain"/>
    <property type="match status" value="1"/>
</dbReference>
<dbReference type="InterPro" id="IPR001845">
    <property type="entry name" value="HTH_ArsR_DNA-bd_dom"/>
</dbReference>
<evidence type="ECO:0000256" key="3">
    <source>
        <dbReference type="ARBA" id="ARBA00023163"/>
    </source>
</evidence>
<protein>
    <recommendedName>
        <fullName evidence="4">HTH arsR-type domain-containing protein</fullName>
    </recommendedName>
</protein>
<accession>A0A645DXW1</accession>
<gene>
    <name evidence="5" type="ORF">SDC9_140308</name>
</gene>
<dbReference type="NCBIfam" id="NF033788">
    <property type="entry name" value="HTH_metalloreg"/>
    <property type="match status" value="1"/>
</dbReference>
<feature type="domain" description="HTH arsR-type" evidence="4">
    <location>
        <begin position="1"/>
        <end position="94"/>
    </location>
</feature>